<gene>
    <name evidence="16" type="ORF">SAMN05878503_10483</name>
</gene>
<keyword evidence="5" id="KW-1003">Cell membrane</keyword>
<evidence type="ECO:0000256" key="14">
    <source>
        <dbReference type="SAM" id="SignalP"/>
    </source>
</evidence>
<evidence type="ECO:0000256" key="6">
    <source>
        <dbReference type="ARBA" id="ARBA00022519"/>
    </source>
</evidence>
<feature type="transmembrane region" description="Helical" evidence="13">
    <location>
        <begin position="217"/>
        <end position="242"/>
    </location>
</feature>
<keyword evidence="4 12" id="KW-0813">Transport</keyword>
<keyword evidence="17" id="KW-1185">Reference proteome</keyword>
<dbReference type="GO" id="GO:0022857">
    <property type="term" value="F:transmembrane transporter activity"/>
    <property type="evidence" value="ECO:0007669"/>
    <property type="project" value="InterPro"/>
</dbReference>
<feature type="transmembrane region" description="Helical" evidence="13">
    <location>
        <begin position="174"/>
        <end position="197"/>
    </location>
</feature>
<keyword evidence="7 13" id="KW-0812">Transmembrane</keyword>
<protein>
    <recommendedName>
        <fullName evidence="3">Biopolymer transport protein ExbB</fullName>
    </recommendedName>
</protein>
<reference evidence="17" key="1">
    <citation type="submission" date="2017-08" db="EMBL/GenBank/DDBJ databases">
        <authorList>
            <person name="Varghese N."/>
            <person name="Submissions S."/>
        </authorList>
    </citation>
    <scope>NUCLEOTIDE SEQUENCE [LARGE SCALE GENOMIC DNA]</scope>
    <source>
        <strain evidence="17">JA234</strain>
    </source>
</reference>
<evidence type="ECO:0000256" key="12">
    <source>
        <dbReference type="RuleBase" id="RU004057"/>
    </source>
</evidence>
<accession>A0A285CQ31</accession>
<feature type="domain" description="MotA/TolQ/ExbB proton channel" evidence="15">
    <location>
        <begin position="130"/>
        <end position="248"/>
    </location>
</feature>
<name>A0A285CQ31_9RHOB</name>
<dbReference type="OrthoDB" id="9805133at2"/>
<evidence type="ECO:0000256" key="7">
    <source>
        <dbReference type="ARBA" id="ARBA00022692"/>
    </source>
</evidence>
<evidence type="ECO:0000256" key="1">
    <source>
        <dbReference type="ARBA" id="ARBA00004429"/>
    </source>
</evidence>
<keyword evidence="10 13" id="KW-0472">Membrane</keyword>
<evidence type="ECO:0000256" key="3">
    <source>
        <dbReference type="ARBA" id="ARBA00022093"/>
    </source>
</evidence>
<dbReference type="InterPro" id="IPR014164">
    <property type="entry name" value="TonB_ExbB_1"/>
</dbReference>
<keyword evidence="8 12" id="KW-0653">Protein transport</keyword>
<dbReference type="InterPro" id="IPR002898">
    <property type="entry name" value="MotA_ExbB_proton_chnl"/>
</dbReference>
<comment type="subcellular location">
    <subcellularLocation>
        <location evidence="1">Cell inner membrane</location>
        <topology evidence="1">Multi-pass membrane protein</topology>
    </subcellularLocation>
    <subcellularLocation>
        <location evidence="12">Membrane</location>
        <topology evidence="12">Multi-pass membrane protein</topology>
    </subcellularLocation>
</comment>
<comment type="subunit">
    <text evidence="2">The accessory proteins ExbB and ExbD seem to form a complex with TonB.</text>
</comment>
<feature type="chain" id="PRO_5012425040" description="Biopolymer transport protein ExbB" evidence="14">
    <location>
        <begin position="27"/>
        <end position="287"/>
    </location>
</feature>
<proteinExistence type="inferred from homology"/>
<evidence type="ECO:0000256" key="8">
    <source>
        <dbReference type="ARBA" id="ARBA00022927"/>
    </source>
</evidence>
<dbReference type="GO" id="GO:0005886">
    <property type="term" value="C:plasma membrane"/>
    <property type="evidence" value="ECO:0007669"/>
    <property type="project" value="UniProtKB-SubCell"/>
</dbReference>
<dbReference type="AlphaFoldDB" id="A0A285CQ31"/>
<feature type="signal peptide" evidence="14">
    <location>
        <begin position="1"/>
        <end position="26"/>
    </location>
</feature>
<evidence type="ECO:0000256" key="9">
    <source>
        <dbReference type="ARBA" id="ARBA00022989"/>
    </source>
</evidence>
<evidence type="ECO:0000313" key="17">
    <source>
        <dbReference type="Proteomes" id="UP000219467"/>
    </source>
</evidence>
<evidence type="ECO:0000256" key="2">
    <source>
        <dbReference type="ARBA" id="ARBA00011471"/>
    </source>
</evidence>
<dbReference type="Pfam" id="PF01618">
    <property type="entry name" value="MotA_ExbB"/>
    <property type="match status" value="1"/>
</dbReference>
<keyword evidence="9 13" id="KW-1133">Transmembrane helix</keyword>
<evidence type="ECO:0000259" key="15">
    <source>
        <dbReference type="Pfam" id="PF01618"/>
    </source>
</evidence>
<comment type="function">
    <text evidence="11">Involved in the TonB-dependent energy-dependent transport of various receptor-bound substrates. Protects ExbD from proteolytic degradation and functionally stabilizes TonB.</text>
</comment>
<evidence type="ECO:0000256" key="11">
    <source>
        <dbReference type="ARBA" id="ARBA00024816"/>
    </source>
</evidence>
<dbReference type="PANTHER" id="PTHR30625:SF16">
    <property type="entry name" value="BIOPOLYMER TRANSPORT PROTEIN EXBB"/>
    <property type="match status" value="1"/>
</dbReference>
<dbReference type="InterPro" id="IPR050790">
    <property type="entry name" value="ExbB/TolQ_transport"/>
</dbReference>
<evidence type="ECO:0000256" key="13">
    <source>
        <dbReference type="SAM" id="Phobius"/>
    </source>
</evidence>
<dbReference type="EMBL" id="OAOQ01000004">
    <property type="protein sequence ID" value="SNX69525.1"/>
    <property type="molecule type" value="Genomic_DNA"/>
</dbReference>
<dbReference type="GO" id="GO:0017038">
    <property type="term" value="P:protein import"/>
    <property type="evidence" value="ECO:0007669"/>
    <property type="project" value="TreeGrafter"/>
</dbReference>
<evidence type="ECO:0000256" key="5">
    <source>
        <dbReference type="ARBA" id="ARBA00022475"/>
    </source>
</evidence>
<feature type="transmembrane region" description="Helical" evidence="13">
    <location>
        <begin position="72"/>
        <end position="92"/>
    </location>
</feature>
<evidence type="ECO:0000313" key="16">
    <source>
        <dbReference type="EMBL" id="SNX69525.1"/>
    </source>
</evidence>
<evidence type="ECO:0000256" key="4">
    <source>
        <dbReference type="ARBA" id="ARBA00022448"/>
    </source>
</evidence>
<keyword evidence="14" id="KW-0732">Signal</keyword>
<comment type="similarity">
    <text evidence="12">Belongs to the exbB/tolQ family.</text>
</comment>
<evidence type="ECO:0000256" key="10">
    <source>
        <dbReference type="ARBA" id="ARBA00023136"/>
    </source>
</evidence>
<sequence length="287" mass="29305">MGGVLIVKHLPIAAAALLTAALPAAAADVAATNARLIGWAEALAGPALAARLAAAETSETLTPLAMFMDADWVVKAVMLGLAAASVLGWAVWAGKLAQVAVASQGVARSYRQLVRAGHLDGARTLRGPFGRMVAAARAEALVSEGLNPEGVKARVSSELQRIEAGATRGMQSGVMILGSIGSTAPFIGLFGTVWGIMNSFVGIAESGTTNLSVVAPGIAEALLATAIGLVAAIPAVLLYNHLTRVIAGYRARLADAVALVERTLSRDLDRAAVRPDPCVTPLHLVAE</sequence>
<organism evidence="16 17">
    <name type="scientific">Cereibacter ovatus</name>
    <dbReference type="NCBI Taxonomy" id="439529"/>
    <lineage>
        <taxon>Bacteria</taxon>
        <taxon>Pseudomonadati</taxon>
        <taxon>Pseudomonadota</taxon>
        <taxon>Alphaproteobacteria</taxon>
        <taxon>Rhodobacterales</taxon>
        <taxon>Paracoccaceae</taxon>
        <taxon>Cereibacter</taxon>
    </lineage>
</organism>
<keyword evidence="6" id="KW-0997">Cell inner membrane</keyword>
<dbReference type="PANTHER" id="PTHR30625">
    <property type="entry name" value="PROTEIN TOLQ"/>
    <property type="match status" value="1"/>
</dbReference>
<dbReference type="NCBIfam" id="TIGR02797">
    <property type="entry name" value="exbB"/>
    <property type="match status" value="1"/>
</dbReference>
<dbReference type="Proteomes" id="UP000219467">
    <property type="component" value="Unassembled WGS sequence"/>
</dbReference>